<dbReference type="SUPFAM" id="SSF53254">
    <property type="entry name" value="Phosphoglycerate mutase-like"/>
    <property type="match status" value="1"/>
</dbReference>
<dbReference type="RefSeq" id="XP_040690348.1">
    <property type="nucleotide sequence ID" value="XM_040830578.1"/>
</dbReference>
<feature type="signal peptide" evidence="1">
    <location>
        <begin position="1"/>
        <end position="22"/>
    </location>
</feature>
<evidence type="ECO:0000313" key="3">
    <source>
        <dbReference type="Proteomes" id="UP000184383"/>
    </source>
</evidence>
<dbReference type="Proteomes" id="UP000184383">
    <property type="component" value="Unassembled WGS sequence"/>
</dbReference>
<dbReference type="GeneID" id="63746426"/>
<sequence length="190" mass="21480">MIFSPLLSLTVLLSGLAATTSAAAHHRPTVYIIRHAEKPADPNEHGLTKDGFRRAECLRSTFGAQSHYDIGLIVAPTVLENGDHRRSWETVLPLARDLGLPVNTACERNNIKCIKKLVKHYKGPGNILISWRHGKMQKMVRKLGNPNPPEYPEERYDIIWTDPWPYTNITDIRSENCPELDVPGVLRIQE</sequence>
<evidence type="ECO:0000256" key="1">
    <source>
        <dbReference type="SAM" id="SignalP"/>
    </source>
</evidence>
<gene>
    <name evidence="2" type="ORF">ASPWEDRAFT_170184</name>
</gene>
<dbReference type="AlphaFoldDB" id="A0A1L9RP52"/>
<name>A0A1L9RP52_ASPWE</name>
<dbReference type="OrthoDB" id="425925at2759"/>
<protein>
    <recommendedName>
        <fullName evidence="4">Phosphoglycerate mutase family protein</fullName>
    </recommendedName>
</protein>
<evidence type="ECO:0000313" key="2">
    <source>
        <dbReference type="EMBL" id="OJJ36672.1"/>
    </source>
</evidence>
<dbReference type="VEuPathDB" id="FungiDB:ASPWEDRAFT_170184"/>
<feature type="chain" id="PRO_5012273488" description="Phosphoglycerate mutase family protein" evidence="1">
    <location>
        <begin position="23"/>
        <end position="190"/>
    </location>
</feature>
<reference evidence="3" key="1">
    <citation type="journal article" date="2017" name="Genome Biol.">
        <title>Comparative genomics reveals high biological diversity and specific adaptations in the industrially and medically important fungal genus Aspergillus.</title>
        <authorList>
            <person name="de Vries R.P."/>
            <person name="Riley R."/>
            <person name="Wiebenga A."/>
            <person name="Aguilar-Osorio G."/>
            <person name="Amillis S."/>
            <person name="Uchima C.A."/>
            <person name="Anderluh G."/>
            <person name="Asadollahi M."/>
            <person name="Askin M."/>
            <person name="Barry K."/>
            <person name="Battaglia E."/>
            <person name="Bayram O."/>
            <person name="Benocci T."/>
            <person name="Braus-Stromeyer S.A."/>
            <person name="Caldana C."/>
            <person name="Canovas D."/>
            <person name="Cerqueira G.C."/>
            <person name="Chen F."/>
            <person name="Chen W."/>
            <person name="Choi C."/>
            <person name="Clum A."/>
            <person name="Dos Santos R.A."/>
            <person name="Damasio A.R."/>
            <person name="Diallinas G."/>
            <person name="Emri T."/>
            <person name="Fekete E."/>
            <person name="Flipphi M."/>
            <person name="Freyberg S."/>
            <person name="Gallo A."/>
            <person name="Gournas C."/>
            <person name="Habgood R."/>
            <person name="Hainaut M."/>
            <person name="Harispe M.L."/>
            <person name="Henrissat B."/>
            <person name="Hilden K.S."/>
            <person name="Hope R."/>
            <person name="Hossain A."/>
            <person name="Karabika E."/>
            <person name="Karaffa L."/>
            <person name="Karanyi Z."/>
            <person name="Krasevec N."/>
            <person name="Kuo A."/>
            <person name="Kusch H."/>
            <person name="LaButti K."/>
            <person name="Lagendijk E.L."/>
            <person name="Lapidus A."/>
            <person name="Levasseur A."/>
            <person name="Lindquist E."/>
            <person name="Lipzen A."/>
            <person name="Logrieco A.F."/>
            <person name="MacCabe A."/>
            <person name="Maekelae M.R."/>
            <person name="Malavazi I."/>
            <person name="Melin P."/>
            <person name="Meyer V."/>
            <person name="Mielnichuk N."/>
            <person name="Miskei M."/>
            <person name="Molnar A.P."/>
            <person name="Mule G."/>
            <person name="Ngan C.Y."/>
            <person name="Orejas M."/>
            <person name="Orosz E."/>
            <person name="Ouedraogo J.P."/>
            <person name="Overkamp K.M."/>
            <person name="Park H.-S."/>
            <person name="Perrone G."/>
            <person name="Piumi F."/>
            <person name="Punt P.J."/>
            <person name="Ram A.F."/>
            <person name="Ramon A."/>
            <person name="Rauscher S."/>
            <person name="Record E."/>
            <person name="Riano-Pachon D.M."/>
            <person name="Robert V."/>
            <person name="Roehrig J."/>
            <person name="Ruller R."/>
            <person name="Salamov A."/>
            <person name="Salih N.S."/>
            <person name="Samson R.A."/>
            <person name="Sandor E."/>
            <person name="Sanguinetti M."/>
            <person name="Schuetze T."/>
            <person name="Sepcic K."/>
            <person name="Shelest E."/>
            <person name="Sherlock G."/>
            <person name="Sophianopoulou V."/>
            <person name="Squina F.M."/>
            <person name="Sun H."/>
            <person name="Susca A."/>
            <person name="Todd R.B."/>
            <person name="Tsang A."/>
            <person name="Unkles S.E."/>
            <person name="van de Wiele N."/>
            <person name="van Rossen-Uffink D."/>
            <person name="Oliveira J.V."/>
            <person name="Vesth T.C."/>
            <person name="Visser J."/>
            <person name="Yu J.-H."/>
            <person name="Zhou M."/>
            <person name="Andersen M.R."/>
            <person name="Archer D.B."/>
            <person name="Baker S.E."/>
            <person name="Benoit I."/>
            <person name="Brakhage A.A."/>
            <person name="Braus G.H."/>
            <person name="Fischer R."/>
            <person name="Frisvad J.C."/>
            <person name="Goldman G.H."/>
            <person name="Houbraken J."/>
            <person name="Oakley B."/>
            <person name="Pocsi I."/>
            <person name="Scazzocchio C."/>
            <person name="Seiboth B."/>
            <person name="vanKuyk P.A."/>
            <person name="Wortman J."/>
            <person name="Dyer P.S."/>
            <person name="Grigoriev I.V."/>
        </authorList>
    </citation>
    <scope>NUCLEOTIDE SEQUENCE [LARGE SCALE GENOMIC DNA]</scope>
    <source>
        <strain evidence="3">DTO 134E9</strain>
    </source>
</reference>
<proteinExistence type="predicted"/>
<organism evidence="2 3">
    <name type="scientific">Aspergillus wentii DTO 134E9</name>
    <dbReference type="NCBI Taxonomy" id="1073089"/>
    <lineage>
        <taxon>Eukaryota</taxon>
        <taxon>Fungi</taxon>
        <taxon>Dikarya</taxon>
        <taxon>Ascomycota</taxon>
        <taxon>Pezizomycotina</taxon>
        <taxon>Eurotiomycetes</taxon>
        <taxon>Eurotiomycetidae</taxon>
        <taxon>Eurotiales</taxon>
        <taxon>Aspergillaceae</taxon>
        <taxon>Aspergillus</taxon>
        <taxon>Aspergillus subgen. Cremei</taxon>
    </lineage>
</organism>
<keyword evidence="3" id="KW-1185">Reference proteome</keyword>
<accession>A0A1L9RP52</accession>
<keyword evidence="1" id="KW-0732">Signal</keyword>
<dbReference type="EMBL" id="KV878211">
    <property type="protein sequence ID" value="OJJ36672.1"/>
    <property type="molecule type" value="Genomic_DNA"/>
</dbReference>
<evidence type="ECO:0008006" key="4">
    <source>
        <dbReference type="Google" id="ProtNLM"/>
    </source>
</evidence>
<dbReference type="STRING" id="1073089.A0A1L9RP52"/>
<dbReference type="InterPro" id="IPR029033">
    <property type="entry name" value="His_PPase_superfam"/>
</dbReference>